<proteinExistence type="predicted"/>
<protein>
    <submittedName>
        <fullName evidence="1">Uncharacterized protein</fullName>
    </submittedName>
</protein>
<dbReference type="EMBL" id="LGRX02017431">
    <property type="protein sequence ID" value="KAK3260772.1"/>
    <property type="molecule type" value="Genomic_DNA"/>
</dbReference>
<comment type="caution">
    <text evidence="1">The sequence shown here is derived from an EMBL/GenBank/DDBJ whole genome shotgun (WGS) entry which is preliminary data.</text>
</comment>
<evidence type="ECO:0000313" key="2">
    <source>
        <dbReference type="Proteomes" id="UP001190700"/>
    </source>
</evidence>
<evidence type="ECO:0000313" key="1">
    <source>
        <dbReference type="EMBL" id="KAK3260772.1"/>
    </source>
</evidence>
<organism evidence="1 2">
    <name type="scientific">Cymbomonas tetramitiformis</name>
    <dbReference type="NCBI Taxonomy" id="36881"/>
    <lineage>
        <taxon>Eukaryota</taxon>
        <taxon>Viridiplantae</taxon>
        <taxon>Chlorophyta</taxon>
        <taxon>Pyramimonadophyceae</taxon>
        <taxon>Pyramimonadales</taxon>
        <taxon>Pyramimonadaceae</taxon>
        <taxon>Cymbomonas</taxon>
    </lineage>
</organism>
<feature type="non-terminal residue" evidence="1">
    <location>
        <position position="1"/>
    </location>
</feature>
<keyword evidence="2" id="KW-1185">Reference proteome</keyword>
<gene>
    <name evidence="1" type="ORF">CYMTET_30290</name>
</gene>
<name>A0AAE0FJF3_9CHLO</name>
<accession>A0AAE0FJF3</accession>
<dbReference type="AlphaFoldDB" id="A0AAE0FJF3"/>
<reference evidence="1 2" key="1">
    <citation type="journal article" date="2015" name="Genome Biol. Evol.">
        <title>Comparative Genomics of a Bacterivorous Green Alga Reveals Evolutionary Causalities and Consequences of Phago-Mixotrophic Mode of Nutrition.</title>
        <authorList>
            <person name="Burns J.A."/>
            <person name="Paasch A."/>
            <person name="Narechania A."/>
            <person name="Kim E."/>
        </authorList>
    </citation>
    <scope>NUCLEOTIDE SEQUENCE [LARGE SCALE GENOMIC DNA]</scope>
    <source>
        <strain evidence="1 2">PLY_AMNH</strain>
    </source>
</reference>
<dbReference type="Proteomes" id="UP001190700">
    <property type="component" value="Unassembled WGS sequence"/>
</dbReference>
<sequence length="72" mass="7883">GVVTPSATSITKGLCWGPQSLEELCREARPRLQEFLSSAAMLCPCIVIADFMPAELVELLVRSNFKSENTKV</sequence>